<proteinExistence type="predicted"/>
<reference evidence="1 2" key="1">
    <citation type="submission" date="2024-01" db="EMBL/GenBank/DDBJ databases">
        <authorList>
            <person name="Waweru B."/>
        </authorList>
    </citation>
    <scope>NUCLEOTIDE SEQUENCE [LARGE SCALE GENOMIC DNA]</scope>
</reference>
<accession>A0AAV1R5U6</accession>
<evidence type="ECO:0000313" key="2">
    <source>
        <dbReference type="Proteomes" id="UP001314170"/>
    </source>
</evidence>
<keyword evidence="2" id="KW-1185">Reference proteome</keyword>
<sequence>MPTNFTKLHSLLLSHEFMNKESTFVPLTIAHTPGLSPTQPSTHFVQKNQGTFHNGRGRRFRKRGCGCYNERSNNNAYTFTWGSWTFMDNKTR</sequence>
<organism evidence="1 2">
    <name type="scientific">Dovyalis caffra</name>
    <dbReference type="NCBI Taxonomy" id="77055"/>
    <lineage>
        <taxon>Eukaryota</taxon>
        <taxon>Viridiplantae</taxon>
        <taxon>Streptophyta</taxon>
        <taxon>Embryophyta</taxon>
        <taxon>Tracheophyta</taxon>
        <taxon>Spermatophyta</taxon>
        <taxon>Magnoliopsida</taxon>
        <taxon>eudicotyledons</taxon>
        <taxon>Gunneridae</taxon>
        <taxon>Pentapetalae</taxon>
        <taxon>rosids</taxon>
        <taxon>fabids</taxon>
        <taxon>Malpighiales</taxon>
        <taxon>Salicaceae</taxon>
        <taxon>Flacourtieae</taxon>
        <taxon>Dovyalis</taxon>
    </lineage>
</organism>
<feature type="non-terminal residue" evidence="1">
    <location>
        <position position="92"/>
    </location>
</feature>
<dbReference type="Proteomes" id="UP001314170">
    <property type="component" value="Unassembled WGS sequence"/>
</dbReference>
<evidence type="ECO:0000313" key="1">
    <source>
        <dbReference type="EMBL" id="CAK7327880.1"/>
    </source>
</evidence>
<dbReference type="EMBL" id="CAWUPB010000870">
    <property type="protein sequence ID" value="CAK7327880.1"/>
    <property type="molecule type" value="Genomic_DNA"/>
</dbReference>
<protein>
    <submittedName>
        <fullName evidence="1">Uncharacterized protein</fullName>
    </submittedName>
</protein>
<comment type="caution">
    <text evidence="1">The sequence shown here is derived from an EMBL/GenBank/DDBJ whole genome shotgun (WGS) entry which is preliminary data.</text>
</comment>
<name>A0AAV1R5U6_9ROSI</name>
<dbReference type="AlphaFoldDB" id="A0AAV1R5U6"/>
<gene>
    <name evidence="1" type="ORF">DCAF_LOCUS5598</name>
</gene>